<dbReference type="Proteomes" id="UP000502823">
    <property type="component" value="Unassembled WGS sequence"/>
</dbReference>
<evidence type="ECO:0000256" key="1">
    <source>
        <dbReference type="ARBA" id="ARBA00022723"/>
    </source>
</evidence>
<accession>A0A6L2PLY8</accession>
<gene>
    <name evidence="8" type="ORF">Cfor_04078</name>
</gene>
<dbReference type="OrthoDB" id="3269380at2759"/>
<dbReference type="FunFam" id="3.30.160.60:FF:000619">
    <property type="entry name" value="juxtaposed with another zinc finger protein 1"/>
    <property type="match status" value="1"/>
</dbReference>
<keyword evidence="2" id="KW-0677">Repeat</keyword>
<reference evidence="9" key="1">
    <citation type="submission" date="2020-01" db="EMBL/GenBank/DDBJ databases">
        <title>Draft genome sequence of the Termite Coptotermes fromosanus.</title>
        <authorList>
            <person name="Itakura S."/>
            <person name="Yosikawa Y."/>
            <person name="Umezawa K."/>
        </authorList>
    </citation>
    <scope>NUCLEOTIDE SEQUENCE [LARGE SCALE GENOMIC DNA]</scope>
</reference>
<keyword evidence="3 5" id="KW-0863">Zinc-finger</keyword>
<sequence>MAVFMVNICKFNGCGLTFPSLADLIQHIEDIHIDYDPRVIEQKELQQPACLPLSYVLRFFTDATRKEGHVTKRKPAQNQGTKTPYATTTRSTTPTGSEADEDELMSESEDSNDSWTTSEEFSADFILRYGNSAPVKKMPVHNSKKPQHLWMVNPSNNNNVDKPFACPVPGCKKRYKNPNGIKYHSKNGHKKDGKIRKGFKCHCGKSYKTCHGLRNHTAAHHSGANLTTLTTQNGEVLQIPTSHVAALQPIRAIALKQISTASLGAAISLPVKTIQGLVVATKPNENGNITQGETGTENNFDAVTFAKSSTIHVAVPALAPPPTKGNTVAGLVVNGTSSIPQAAATEQQTVTTALGVLTPATSPQTPVPESTKSTATLLTPTTPVSVPISPSALPVMPVTSTTGVGIQLEFAAGPIVSSSSPTVGTQTLTPNNLVSNGEAAVVTQASSL</sequence>
<dbReference type="SMART" id="SM00355">
    <property type="entry name" value="ZnF_C2H2"/>
    <property type="match status" value="3"/>
</dbReference>
<evidence type="ECO:0000256" key="6">
    <source>
        <dbReference type="SAM" id="MobiDB-lite"/>
    </source>
</evidence>
<dbReference type="GO" id="GO:0008270">
    <property type="term" value="F:zinc ion binding"/>
    <property type="evidence" value="ECO:0007669"/>
    <property type="project" value="UniProtKB-KW"/>
</dbReference>
<dbReference type="GO" id="GO:0005634">
    <property type="term" value="C:nucleus"/>
    <property type="evidence" value="ECO:0007669"/>
    <property type="project" value="TreeGrafter"/>
</dbReference>
<protein>
    <recommendedName>
        <fullName evidence="7">C2H2-type domain-containing protein</fullName>
    </recommendedName>
</protein>
<dbReference type="SUPFAM" id="SSF57667">
    <property type="entry name" value="beta-beta-alpha zinc fingers"/>
    <property type="match status" value="1"/>
</dbReference>
<dbReference type="InParanoid" id="A0A6L2PLY8"/>
<evidence type="ECO:0000256" key="3">
    <source>
        <dbReference type="ARBA" id="ARBA00022771"/>
    </source>
</evidence>
<dbReference type="AlphaFoldDB" id="A0A6L2PLY8"/>
<dbReference type="PROSITE" id="PS00028">
    <property type="entry name" value="ZINC_FINGER_C2H2_1"/>
    <property type="match status" value="2"/>
</dbReference>
<evidence type="ECO:0000313" key="8">
    <source>
        <dbReference type="EMBL" id="GFG33396.1"/>
    </source>
</evidence>
<name>A0A6L2PLY8_COPFO</name>
<comment type="caution">
    <text evidence="8">The sequence shown here is derived from an EMBL/GenBank/DDBJ whole genome shotgun (WGS) entry which is preliminary data.</text>
</comment>
<feature type="compositionally biased region" description="Low complexity" evidence="6">
    <location>
        <begin position="81"/>
        <end position="97"/>
    </location>
</feature>
<feature type="region of interest" description="Disordered" evidence="6">
    <location>
        <begin position="67"/>
        <end position="115"/>
    </location>
</feature>
<dbReference type="Gene3D" id="3.30.160.60">
    <property type="entry name" value="Classic Zinc Finger"/>
    <property type="match status" value="2"/>
</dbReference>
<keyword evidence="4" id="KW-0862">Zinc</keyword>
<dbReference type="EMBL" id="BLKM01011478">
    <property type="protein sequence ID" value="GFG33396.1"/>
    <property type="molecule type" value="Genomic_DNA"/>
</dbReference>
<evidence type="ECO:0000256" key="5">
    <source>
        <dbReference type="PROSITE-ProRule" id="PRU00042"/>
    </source>
</evidence>
<keyword evidence="1" id="KW-0479">Metal-binding</keyword>
<dbReference type="PANTHER" id="PTHR23057">
    <property type="entry name" value="JUXTAPOSED WITH ANOTHER ZINC FINGER PROTEIN 1"/>
    <property type="match status" value="1"/>
</dbReference>
<organism evidence="8 9">
    <name type="scientific">Coptotermes formosanus</name>
    <name type="common">Formosan subterranean termite</name>
    <dbReference type="NCBI Taxonomy" id="36987"/>
    <lineage>
        <taxon>Eukaryota</taxon>
        <taxon>Metazoa</taxon>
        <taxon>Ecdysozoa</taxon>
        <taxon>Arthropoda</taxon>
        <taxon>Hexapoda</taxon>
        <taxon>Insecta</taxon>
        <taxon>Pterygota</taxon>
        <taxon>Neoptera</taxon>
        <taxon>Polyneoptera</taxon>
        <taxon>Dictyoptera</taxon>
        <taxon>Blattodea</taxon>
        <taxon>Blattoidea</taxon>
        <taxon>Termitoidae</taxon>
        <taxon>Rhinotermitidae</taxon>
        <taxon>Coptotermes</taxon>
    </lineage>
</organism>
<dbReference type="PROSITE" id="PS50157">
    <property type="entry name" value="ZINC_FINGER_C2H2_2"/>
    <property type="match status" value="1"/>
</dbReference>
<feature type="compositionally biased region" description="Acidic residues" evidence="6">
    <location>
        <begin position="98"/>
        <end position="112"/>
    </location>
</feature>
<evidence type="ECO:0000259" key="7">
    <source>
        <dbReference type="PROSITE" id="PS50157"/>
    </source>
</evidence>
<dbReference type="PANTHER" id="PTHR23057:SF0">
    <property type="entry name" value="JUXTAPOSED WITH ANOTHER ZINC FINGER PROTEIN 1"/>
    <property type="match status" value="1"/>
</dbReference>
<dbReference type="InterPro" id="IPR036236">
    <property type="entry name" value="Znf_C2H2_sf"/>
</dbReference>
<dbReference type="InterPro" id="IPR051580">
    <property type="entry name" value="ZnF-Chromatin_assoc"/>
</dbReference>
<feature type="domain" description="C2H2-type" evidence="7">
    <location>
        <begin position="7"/>
        <end position="37"/>
    </location>
</feature>
<proteinExistence type="predicted"/>
<dbReference type="InterPro" id="IPR013087">
    <property type="entry name" value="Znf_C2H2_type"/>
</dbReference>
<evidence type="ECO:0000313" key="9">
    <source>
        <dbReference type="Proteomes" id="UP000502823"/>
    </source>
</evidence>
<keyword evidence="9" id="KW-1185">Reference proteome</keyword>
<evidence type="ECO:0000256" key="4">
    <source>
        <dbReference type="ARBA" id="ARBA00022833"/>
    </source>
</evidence>
<evidence type="ECO:0000256" key="2">
    <source>
        <dbReference type="ARBA" id="ARBA00022737"/>
    </source>
</evidence>